<name>A0A1I0F7B1_9BACT</name>
<keyword evidence="2" id="KW-1185">Reference proteome</keyword>
<proteinExistence type="predicted"/>
<organism evidence="1 2">
    <name type="scientific">Stigmatella erecta</name>
    <dbReference type="NCBI Taxonomy" id="83460"/>
    <lineage>
        <taxon>Bacteria</taxon>
        <taxon>Pseudomonadati</taxon>
        <taxon>Myxococcota</taxon>
        <taxon>Myxococcia</taxon>
        <taxon>Myxococcales</taxon>
        <taxon>Cystobacterineae</taxon>
        <taxon>Archangiaceae</taxon>
        <taxon>Stigmatella</taxon>
    </lineage>
</organism>
<accession>A0A1I0F7B1</accession>
<gene>
    <name evidence="1" type="ORF">SAMN05443639_103295</name>
</gene>
<evidence type="ECO:0000313" key="1">
    <source>
        <dbReference type="EMBL" id="SET53973.1"/>
    </source>
</evidence>
<evidence type="ECO:0000313" key="2">
    <source>
        <dbReference type="Proteomes" id="UP000199181"/>
    </source>
</evidence>
<sequence length="54" mass="6097">MELVRLPIDEKTGKIASNSSKNMELMFFKKGIQPKEATPKKGQVNVDDFLMGQQ</sequence>
<dbReference type="AlphaFoldDB" id="A0A1I0F7B1"/>
<dbReference type="Proteomes" id="UP000199181">
    <property type="component" value="Unassembled WGS sequence"/>
</dbReference>
<reference evidence="2" key="1">
    <citation type="submission" date="2016-10" db="EMBL/GenBank/DDBJ databases">
        <authorList>
            <person name="Varghese N."/>
            <person name="Submissions S."/>
        </authorList>
    </citation>
    <scope>NUCLEOTIDE SEQUENCE [LARGE SCALE GENOMIC DNA]</scope>
    <source>
        <strain evidence="2">DSM 16858</strain>
    </source>
</reference>
<protein>
    <submittedName>
        <fullName evidence="1">Penicillin-binding protein 1A</fullName>
    </submittedName>
</protein>
<dbReference type="EMBL" id="FOIJ01000003">
    <property type="protein sequence ID" value="SET53973.1"/>
    <property type="molecule type" value="Genomic_DNA"/>
</dbReference>